<feature type="signal peptide" evidence="2">
    <location>
        <begin position="1"/>
        <end position="18"/>
    </location>
</feature>
<dbReference type="Gene3D" id="2.60.40.770">
    <property type="match status" value="1"/>
</dbReference>
<feature type="compositionally biased region" description="Basic and acidic residues" evidence="1">
    <location>
        <begin position="145"/>
        <end position="156"/>
    </location>
</feature>
<dbReference type="SUPFAM" id="SSF81296">
    <property type="entry name" value="E set domains"/>
    <property type="match status" value="1"/>
</dbReference>
<name>A0A8B7PEW3_HYAAZ</name>
<keyword evidence="4" id="KW-1185">Reference proteome</keyword>
<dbReference type="AlphaFoldDB" id="A0A8B7PEW3"/>
<feature type="compositionally biased region" description="Gly residues" evidence="1">
    <location>
        <begin position="100"/>
        <end position="128"/>
    </location>
</feature>
<sequence length="318" mass="33847">MEVGGLFTLVLLSRVLIATSLTRLEPVDLHQLIAPQDGGPVHDFVQAVDRDEALQNIIFGAGEIGDGDKLEDEETGTSLFGDVAAQYVDHTVGPVDFGVGERGTSGPGFGRRGSSGAGFYGPGSGGSVAEGSENTGSGDLPSGHDVIEADTAKVEDGGNSEGTAVKGNRDNRKGQATVDEKEALGELQPVSFRPCPGGGPAPTSLYVNCTSRVRDVCSLARGRSHTLVVTFTPVTTINHAVVSLLSWRTWLEMPLLGQDANACDHMTCPLHAGTKTTLDYRLNIPDVVGEKRDTLVWRLFDKQSRERLLCFTFRTHVT</sequence>
<evidence type="ECO:0000259" key="3">
    <source>
        <dbReference type="SMART" id="SM00737"/>
    </source>
</evidence>
<evidence type="ECO:0000313" key="4">
    <source>
        <dbReference type="Proteomes" id="UP000694843"/>
    </source>
</evidence>
<dbReference type="OrthoDB" id="6332846at2759"/>
<keyword evidence="2" id="KW-0732">Signal</keyword>
<dbReference type="GeneID" id="108680261"/>
<feature type="region of interest" description="Disordered" evidence="1">
    <location>
        <begin position="98"/>
        <end position="177"/>
    </location>
</feature>
<dbReference type="RefSeq" id="XP_018024545.1">
    <property type="nucleotide sequence ID" value="XM_018169056.2"/>
</dbReference>
<evidence type="ECO:0000256" key="2">
    <source>
        <dbReference type="SAM" id="SignalP"/>
    </source>
</evidence>
<feature type="domain" description="MD-2-related lipid-recognition" evidence="3">
    <location>
        <begin position="192"/>
        <end position="315"/>
    </location>
</feature>
<gene>
    <name evidence="5" type="primary">LOC108680261</name>
</gene>
<dbReference type="InterPro" id="IPR003172">
    <property type="entry name" value="ML_dom"/>
</dbReference>
<reference evidence="5" key="1">
    <citation type="submission" date="2025-08" db="UniProtKB">
        <authorList>
            <consortium name="RefSeq"/>
        </authorList>
    </citation>
    <scope>IDENTIFICATION</scope>
    <source>
        <tissue evidence="5">Whole organism</tissue>
    </source>
</reference>
<dbReference type="SMART" id="SM00737">
    <property type="entry name" value="ML"/>
    <property type="match status" value="1"/>
</dbReference>
<dbReference type="Proteomes" id="UP000694843">
    <property type="component" value="Unplaced"/>
</dbReference>
<feature type="chain" id="PRO_5034010627" evidence="2">
    <location>
        <begin position="19"/>
        <end position="318"/>
    </location>
</feature>
<protein>
    <submittedName>
        <fullName evidence="5">Uncharacterized protein LOC108680261</fullName>
    </submittedName>
</protein>
<organism evidence="4 5">
    <name type="scientific">Hyalella azteca</name>
    <name type="common">Amphipod</name>
    <dbReference type="NCBI Taxonomy" id="294128"/>
    <lineage>
        <taxon>Eukaryota</taxon>
        <taxon>Metazoa</taxon>
        <taxon>Ecdysozoa</taxon>
        <taxon>Arthropoda</taxon>
        <taxon>Crustacea</taxon>
        <taxon>Multicrustacea</taxon>
        <taxon>Malacostraca</taxon>
        <taxon>Eumalacostraca</taxon>
        <taxon>Peracarida</taxon>
        <taxon>Amphipoda</taxon>
        <taxon>Senticaudata</taxon>
        <taxon>Talitrida</taxon>
        <taxon>Talitroidea</taxon>
        <taxon>Hyalellidae</taxon>
        <taxon>Hyalella</taxon>
    </lineage>
</organism>
<proteinExistence type="predicted"/>
<evidence type="ECO:0000313" key="5">
    <source>
        <dbReference type="RefSeq" id="XP_018024545.1"/>
    </source>
</evidence>
<feature type="compositionally biased region" description="Basic and acidic residues" evidence="1">
    <location>
        <begin position="167"/>
        <end position="177"/>
    </location>
</feature>
<accession>A0A8B7PEW3</accession>
<dbReference type="InterPro" id="IPR014756">
    <property type="entry name" value="Ig_E-set"/>
</dbReference>
<evidence type="ECO:0000256" key="1">
    <source>
        <dbReference type="SAM" id="MobiDB-lite"/>
    </source>
</evidence>
<dbReference type="KEGG" id="hazt:108680261"/>
<dbReference type="Pfam" id="PF02221">
    <property type="entry name" value="E1_DerP2_DerF2"/>
    <property type="match status" value="1"/>
</dbReference>